<accession>A0A382QK02</accession>
<reference evidence="1" key="1">
    <citation type="submission" date="2018-05" db="EMBL/GenBank/DDBJ databases">
        <authorList>
            <person name="Lanie J.A."/>
            <person name="Ng W.-L."/>
            <person name="Kazmierczak K.M."/>
            <person name="Andrzejewski T.M."/>
            <person name="Davidsen T.M."/>
            <person name="Wayne K.J."/>
            <person name="Tettelin H."/>
            <person name="Glass J.I."/>
            <person name="Rusch D."/>
            <person name="Podicherti R."/>
            <person name="Tsui H.-C.T."/>
            <person name="Winkler M.E."/>
        </authorList>
    </citation>
    <scope>NUCLEOTIDE SEQUENCE</scope>
</reference>
<proteinExistence type="predicted"/>
<dbReference type="EMBL" id="UINC01114715">
    <property type="protein sequence ID" value="SVC85215.1"/>
    <property type="molecule type" value="Genomic_DNA"/>
</dbReference>
<name>A0A382QK02_9ZZZZ</name>
<dbReference type="AlphaFoldDB" id="A0A382QK02"/>
<protein>
    <submittedName>
        <fullName evidence="1">Uncharacterized protein</fullName>
    </submittedName>
</protein>
<sequence>MIAHAEADGGSASGGDFALQGVWNSNPIDAAGTIGPGDENVTLAFVIEILGVKTELPGAVGELDEFEDVALHVRVAGEKQ</sequence>
<feature type="non-terminal residue" evidence="1">
    <location>
        <position position="80"/>
    </location>
</feature>
<gene>
    <name evidence="1" type="ORF">METZ01_LOCUS338069</name>
</gene>
<evidence type="ECO:0000313" key="1">
    <source>
        <dbReference type="EMBL" id="SVC85215.1"/>
    </source>
</evidence>
<organism evidence="1">
    <name type="scientific">marine metagenome</name>
    <dbReference type="NCBI Taxonomy" id="408172"/>
    <lineage>
        <taxon>unclassified sequences</taxon>
        <taxon>metagenomes</taxon>
        <taxon>ecological metagenomes</taxon>
    </lineage>
</organism>